<dbReference type="PANTHER" id="PTHR48100:SF1">
    <property type="entry name" value="HISTIDINE PHOSPHATASE FAMILY PROTEIN-RELATED"/>
    <property type="match status" value="1"/>
</dbReference>
<dbReference type="Gene3D" id="3.40.50.1240">
    <property type="entry name" value="Phosphoglycerate mutase-like"/>
    <property type="match status" value="1"/>
</dbReference>
<dbReference type="AlphaFoldDB" id="A0A8J4DPX3"/>
<sequence>MAELRWLGYVRHGESTGNLAAARAEADGLEVIDIPERDADVPLSDTGREQATAVGRWLAADPPDLVVCSPYLRTVQTAEHAVGDTGVRIIRDERLRDRELGILDLLTYKGVRVRHPEEAERRKRLGPFYYRPPGGESWADVTLRLRGALGDLRRDYADQRVLVVAHEVSVYLLRYLLEHLTEQDMMKLVKPGLVANCSITTWRRDDEGLLTVDRFCDTDHLRRETTEAGVHSEPV</sequence>
<dbReference type="GO" id="GO:0016791">
    <property type="term" value="F:phosphatase activity"/>
    <property type="evidence" value="ECO:0007669"/>
    <property type="project" value="TreeGrafter"/>
</dbReference>
<dbReference type="Proteomes" id="UP000619260">
    <property type="component" value="Unassembled WGS sequence"/>
</dbReference>
<dbReference type="PANTHER" id="PTHR48100">
    <property type="entry name" value="BROAD-SPECIFICITY PHOSPHATASE YOR283W-RELATED"/>
    <property type="match status" value="1"/>
</dbReference>
<keyword evidence="3" id="KW-1185">Reference proteome</keyword>
<dbReference type="SUPFAM" id="SSF53254">
    <property type="entry name" value="Phosphoglycerate mutase-like"/>
    <property type="match status" value="1"/>
</dbReference>
<reference evidence="2" key="1">
    <citation type="submission" date="2021-01" db="EMBL/GenBank/DDBJ databases">
        <title>Whole genome shotgun sequence of Virgisporangium aliadipatigenens NBRC 105644.</title>
        <authorList>
            <person name="Komaki H."/>
            <person name="Tamura T."/>
        </authorList>
    </citation>
    <scope>NUCLEOTIDE SEQUENCE</scope>
    <source>
        <strain evidence="2">NBRC 105644</strain>
    </source>
</reference>
<dbReference type="InterPro" id="IPR050275">
    <property type="entry name" value="PGM_Phosphatase"/>
</dbReference>
<dbReference type="Pfam" id="PF00300">
    <property type="entry name" value="His_Phos_1"/>
    <property type="match status" value="1"/>
</dbReference>
<feature type="binding site" evidence="1">
    <location>
        <position position="73"/>
    </location>
    <ligand>
        <name>substrate</name>
    </ligand>
</feature>
<name>A0A8J4DPX3_9ACTN</name>
<dbReference type="InterPro" id="IPR029033">
    <property type="entry name" value="His_PPase_superfam"/>
</dbReference>
<dbReference type="GO" id="GO:0005737">
    <property type="term" value="C:cytoplasm"/>
    <property type="evidence" value="ECO:0007669"/>
    <property type="project" value="TreeGrafter"/>
</dbReference>
<dbReference type="SMART" id="SM00855">
    <property type="entry name" value="PGAM"/>
    <property type="match status" value="1"/>
</dbReference>
<dbReference type="CDD" id="cd07067">
    <property type="entry name" value="HP_PGM_like"/>
    <property type="match status" value="1"/>
</dbReference>
<dbReference type="InterPro" id="IPR013078">
    <property type="entry name" value="His_Pase_superF_clade-1"/>
</dbReference>
<dbReference type="EMBL" id="BOPF01000010">
    <property type="protein sequence ID" value="GIJ46420.1"/>
    <property type="molecule type" value="Genomic_DNA"/>
</dbReference>
<comment type="caution">
    <text evidence="2">The sequence shown here is derived from an EMBL/GenBank/DDBJ whole genome shotgun (WGS) entry which is preliminary data.</text>
</comment>
<dbReference type="RefSeq" id="WP_203899948.1">
    <property type="nucleotide sequence ID" value="NZ_BOPF01000010.1"/>
</dbReference>
<evidence type="ECO:0000313" key="2">
    <source>
        <dbReference type="EMBL" id="GIJ46420.1"/>
    </source>
</evidence>
<evidence type="ECO:0000313" key="3">
    <source>
        <dbReference type="Proteomes" id="UP000619260"/>
    </source>
</evidence>
<evidence type="ECO:0000256" key="1">
    <source>
        <dbReference type="PIRSR" id="PIRSR613078-2"/>
    </source>
</evidence>
<accession>A0A8J4DPX3</accession>
<protein>
    <submittedName>
        <fullName evidence="2">Phosphoglycerate mutase</fullName>
    </submittedName>
</protein>
<organism evidence="2 3">
    <name type="scientific">Virgisporangium aliadipatigenens</name>
    <dbReference type="NCBI Taxonomy" id="741659"/>
    <lineage>
        <taxon>Bacteria</taxon>
        <taxon>Bacillati</taxon>
        <taxon>Actinomycetota</taxon>
        <taxon>Actinomycetes</taxon>
        <taxon>Micromonosporales</taxon>
        <taxon>Micromonosporaceae</taxon>
        <taxon>Virgisporangium</taxon>
    </lineage>
</organism>
<gene>
    <name evidence="2" type="primary">gpm</name>
    <name evidence="2" type="ORF">Val02_33060</name>
</gene>
<proteinExistence type="predicted"/>